<dbReference type="Proteomes" id="UP000799772">
    <property type="component" value="Unassembled WGS sequence"/>
</dbReference>
<dbReference type="Pfam" id="PF06985">
    <property type="entry name" value="HET"/>
    <property type="match status" value="1"/>
</dbReference>
<feature type="non-terminal residue" evidence="2">
    <location>
        <position position="319"/>
    </location>
</feature>
<evidence type="ECO:0000313" key="2">
    <source>
        <dbReference type="EMBL" id="KAF2095361.1"/>
    </source>
</evidence>
<dbReference type="OrthoDB" id="20872at2759"/>
<comment type="caution">
    <text evidence="2">The sequence shown here is derived from an EMBL/GenBank/DDBJ whole genome shotgun (WGS) entry which is preliminary data.</text>
</comment>
<name>A0A9P4I565_9PEZI</name>
<gene>
    <name evidence="2" type="ORF">NA57DRAFT_13603</name>
</gene>
<dbReference type="InterPro" id="IPR010730">
    <property type="entry name" value="HET"/>
</dbReference>
<dbReference type="PANTHER" id="PTHR10622:SF10">
    <property type="entry name" value="HET DOMAIN-CONTAINING PROTEIN"/>
    <property type="match status" value="1"/>
</dbReference>
<protein>
    <submittedName>
        <fullName evidence="2">HET-domain-containing protein</fullName>
    </submittedName>
</protein>
<accession>A0A9P4I565</accession>
<dbReference type="EMBL" id="ML978131">
    <property type="protein sequence ID" value="KAF2095361.1"/>
    <property type="molecule type" value="Genomic_DNA"/>
</dbReference>
<sequence length="319" mass="36446">MRLIDTRTLELKEFLNIDLPKYAILSHTWEEEEITFEQFQGLHDELKHLQGFKKIQNACEVARLEKLGYAWCDTCCIDKRSSSELSEAINSMFKWYRDSEICIAYLADVPNLNGVTEDPWLGEEDEPHFANAEIELLLASEFAKSRWHTRGWTLQELIAPRRVRFYSKDWEYLANKEEDISHALSYITGVPVPILRNAAQLMSPIRGPCAANKMSWAANRATSRVEDTAYCLLGLFGVNMPLLYGEGSRAFTRLQEEIIRISDDHSIFVFEASDERPVLAPSPAAFTHGARIVRLIGAQYASPEPYAMTNKGLRIRLPL</sequence>
<evidence type="ECO:0000313" key="3">
    <source>
        <dbReference type="Proteomes" id="UP000799772"/>
    </source>
</evidence>
<reference evidence="2" key="1">
    <citation type="journal article" date="2020" name="Stud. Mycol.">
        <title>101 Dothideomycetes genomes: a test case for predicting lifestyles and emergence of pathogens.</title>
        <authorList>
            <person name="Haridas S."/>
            <person name="Albert R."/>
            <person name="Binder M."/>
            <person name="Bloem J."/>
            <person name="Labutti K."/>
            <person name="Salamov A."/>
            <person name="Andreopoulos B."/>
            <person name="Baker S."/>
            <person name="Barry K."/>
            <person name="Bills G."/>
            <person name="Bluhm B."/>
            <person name="Cannon C."/>
            <person name="Castanera R."/>
            <person name="Culley D."/>
            <person name="Daum C."/>
            <person name="Ezra D."/>
            <person name="Gonzalez J."/>
            <person name="Henrissat B."/>
            <person name="Kuo A."/>
            <person name="Liang C."/>
            <person name="Lipzen A."/>
            <person name="Lutzoni F."/>
            <person name="Magnuson J."/>
            <person name="Mondo S."/>
            <person name="Nolan M."/>
            <person name="Ohm R."/>
            <person name="Pangilinan J."/>
            <person name="Park H.-J."/>
            <person name="Ramirez L."/>
            <person name="Alfaro M."/>
            <person name="Sun H."/>
            <person name="Tritt A."/>
            <person name="Yoshinaga Y."/>
            <person name="Zwiers L.-H."/>
            <person name="Turgeon B."/>
            <person name="Goodwin S."/>
            <person name="Spatafora J."/>
            <person name="Crous P."/>
            <person name="Grigoriev I."/>
        </authorList>
    </citation>
    <scope>NUCLEOTIDE SEQUENCE</scope>
    <source>
        <strain evidence="2">CBS 133067</strain>
    </source>
</reference>
<organism evidence="2 3">
    <name type="scientific">Rhizodiscina lignyota</name>
    <dbReference type="NCBI Taxonomy" id="1504668"/>
    <lineage>
        <taxon>Eukaryota</taxon>
        <taxon>Fungi</taxon>
        <taxon>Dikarya</taxon>
        <taxon>Ascomycota</taxon>
        <taxon>Pezizomycotina</taxon>
        <taxon>Dothideomycetes</taxon>
        <taxon>Pleosporomycetidae</taxon>
        <taxon>Aulographales</taxon>
        <taxon>Rhizodiscinaceae</taxon>
        <taxon>Rhizodiscina</taxon>
    </lineage>
</organism>
<dbReference type="AlphaFoldDB" id="A0A9P4I565"/>
<keyword evidence="3" id="KW-1185">Reference proteome</keyword>
<evidence type="ECO:0000259" key="1">
    <source>
        <dbReference type="Pfam" id="PF06985"/>
    </source>
</evidence>
<dbReference type="PANTHER" id="PTHR10622">
    <property type="entry name" value="HET DOMAIN-CONTAINING PROTEIN"/>
    <property type="match status" value="1"/>
</dbReference>
<proteinExistence type="predicted"/>
<feature type="domain" description="Heterokaryon incompatibility" evidence="1">
    <location>
        <begin position="22"/>
        <end position="156"/>
    </location>
</feature>